<organism evidence="3 4">
    <name type="scientific">Pseudocercospora eumusae</name>
    <dbReference type="NCBI Taxonomy" id="321146"/>
    <lineage>
        <taxon>Eukaryota</taxon>
        <taxon>Fungi</taxon>
        <taxon>Dikarya</taxon>
        <taxon>Ascomycota</taxon>
        <taxon>Pezizomycotina</taxon>
        <taxon>Dothideomycetes</taxon>
        <taxon>Dothideomycetidae</taxon>
        <taxon>Mycosphaerellales</taxon>
        <taxon>Mycosphaerellaceae</taxon>
        <taxon>Pseudocercospora</taxon>
    </lineage>
</organism>
<keyword evidence="4" id="KW-1185">Reference proteome</keyword>
<evidence type="ECO:0000256" key="1">
    <source>
        <dbReference type="ARBA" id="ARBA00023002"/>
    </source>
</evidence>
<sequence length="332" mass="37569">MGSIDQTYGVFRYVEADLSMKAEDRAIYAPPAPKRIKEETLPLHNFWTSDEVAKGNEGLDVQAFTYINHDSALSGDEFFEGTNCEDVYAPECIDLILKLTGAKRGIAHDVAFRRDLATNQADLSFVPHRGGAMDQAMAKLPKDRLLVNGREGKGPNEPARQAHVDMTLEGFRRTFRYARRDITAAAQHIIEAEELKAAGHDVKVPRYASYSVWRPLKTVKRDPIAVLDWRSVDKSKDIQKTENRIPSEINASGDYIIEALAAVPPEHPEQHRWYWVPEQKPDEVLIIKFADSAAEDNKDIAEFCLHVSPKIPGTEDEECRQSVECRVYAFWE</sequence>
<name>A0A139H837_9PEZI</name>
<keyword evidence="1" id="KW-0560">Oxidoreductase</keyword>
<accession>A0A139H837</accession>
<dbReference type="OrthoDB" id="412788at2759"/>
<evidence type="ECO:0000313" key="3">
    <source>
        <dbReference type="EMBL" id="KXS98594.1"/>
    </source>
</evidence>
<dbReference type="Proteomes" id="UP000070133">
    <property type="component" value="Unassembled WGS sequence"/>
</dbReference>
<dbReference type="PANTHER" id="PTHR34598:SF3">
    <property type="entry name" value="OXIDOREDUCTASE AN1597"/>
    <property type="match status" value="1"/>
</dbReference>
<protein>
    <recommendedName>
        <fullName evidence="5">GA4 desaturase</fullName>
    </recommendedName>
</protein>
<comment type="similarity">
    <text evidence="2">Belongs to the asaB hydroxylase/desaturase family.</text>
</comment>
<dbReference type="PANTHER" id="PTHR34598">
    <property type="entry name" value="BLL6449 PROTEIN"/>
    <property type="match status" value="1"/>
</dbReference>
<evidence type="ECO:0008006" key="5">
    <source>
        <dbReference type="Google" id="ProtNLM"/>
    </source>
</evidence>
<dbReference type="EMBL" id="LFZN01000110">
    <property type="protein sequence ID" value="KXS98594.1"/>
    <property type="molecule type" value="Genomic_DNA"/>
</dbReference>
<evidence type="ECO:0000256" key="2">
    <source>
        <dbReference type="ARBA" id="ARBA00023604"/>
    </source>
</evidence>
<dbReference type="NCBIfam" id="NF041278">
    <property type="entry name" value="CmcJ_NvfI_EfuI"/>
    <property type="match status" value="1"/>
</dbReference>
<evidence type="ECO:0000313" key="4">
    <source>
        <dbReference type="Proteomes" id="UP000070133"/>
    </source>
</evidence>
<gene>
    <name evidence="3" type="ORF">AC578_4336</name>
</gene>
<comment type="caution">
    <text evidence="3">The sequence shown here is derived from an EMBL/GenBank/DDBJ whole genome shotgun (WGS) entry which is preliminary data.</text>
</comment>
<proteinExistence type="inferred from homology"/>
<reference evidence="3 4" key="1">
    <citation type="submission" date="2015-07" db="EMBL/GenBank/DDBJ databases">
        <title>Comparative genomics of the Sigatoka disease complex on banana suggests a link between parallel evolutionary changes in Pseudocercospora fijiensis and Pseudocercospora eumusae and increased virulence on the banana host.</title>
        <authorList>
            <person name="Chang T.-C."/>
            <person name="Salvucci A."/>
            <person name="Crous P.W."/>
            <person name="Stergiopoulos I."/>
        </authorList>
    </citation>
    <scope>NUCLEOTIDE SEQUENCE [LARGE SCALE GENOMIC DNA]</scope>
    <source>
        <strain evidence="3 4">CBS 114824</strain>
    </source>
</reference>
<dbReference type="InterPro" id="IPR044053">
    <property type="entry name" value="AsaB-like"/>
</dbReference>
<dbReference type="GO" id="GO:0016491">
    <property type="term" value="F:oxidoreductase activity"/>
    <property type="evidence" value="ECO:0007669"/>
    <property type="project" value="UniProtKB-KW"/>
</dbReference>
<dbReference type="AlphaFoldDB" id="A0A139H837"/>